<comment type="function">
    <text evidence="9">Catalyzes the transfer of the phosphoribosyl group of 5-phosphorylribose-1-pyrophosphate (PRPP) to anthranilate to yield N-(5'-phosphoribosyl)-anthranilate (PRA).</text>
</comment>
<dbReference type="SUPFAM" id="SSF52418">
    <property type="entry name" value="Nucleoside phosphorylase/phosphoribosyltransferase catalytic domain"/>
    <property type="match status" value="1"/>
</dbReference>
<dbReference type="STRING" id="1935.B1H20_02180"/>
<dbReference type="UniPathway" id="UPA00035">
    <property type="reaction ID" value="UER00041"/>
</dbReference>
<dbReference type="FunFam" id="3.40.1030.10:FF:000002">
    <property type="entry name" value="Anthranilate phosphoribosyltransferase"/>
    <property type="match status" value="1"/>
</dbReference>
<dbReference type="InterPro" id="IPR005940">
    <property type="entry name" value="Anthranilate_Pribosyl_Tfrase"/>
</dbReference>
<dbReference type="KEGG" id="svu:B1H20_02180"/>
<feature type="binding site" evidence="9">
    <location>
        <position position="223"/>
    </location>
    <ligand>
        <name>Mg(2+)</name>
        <dbReference type="ChEBI" id="CHEBI:18420"/>
        <label>2</label>
    </ligand>
</feature>
<evidence type="ECO:0000313" key="12">
    <source>
        <dbReference type="EMBL" id="ARF60325.1"/>
    </source>
</evidence>
<evidence type="ECO:0000256" key="2">
    <source>
        <dbReference type="ARBA" id="ARBA00022605"/>
    </source>
</evidence>
<dbReference type="PANTHER" id="PTHR43285:SF2">
    <property type="entry name" value="ANTHRANILATE PHOSPHORIBOSYLTRANSFERASE"/>
    <property type="match status" value="1"/>
</dbReference>
<evidence type="ECO:0000256" key="1">
    <source>
        <dbReference type="ARBA" id="ARBA00004907"/>
    </source>
</evidence>
<dbReference type="OrthoDB" id="9806430at2"/>
<evidence type="ECO:0000256" key="7">
    <source>
        <dbReference type="ARBA" id="ARBA00052328"/>
    </source>
</evidence>
<sequence length="335" mass="35400">MWEALDLLAHRRDLPEAEARRAMTSVMRGEASPLQVAGLAMGMAGKGVTAAELTAFVRTVREFSEPFPGPSEVLDTCGTGGDGHGTFNISSTAAVVAAACGVPVAKHGSRSVSSRCGSADVLEALGVNVDLPPRAAARCLEEAGITFLSATVFHPAFKHAMGPIRELRVRTVFNLLGPLCNPARAEHQIIGVPDEDAFELLADALELLGAAHVMVFCPQDGLDELSTSAPARVAETREGRTRRYVLDPAALGLPAAAPGSLTGGTPEQNADLTRRVLAGERGPRRDIVLLNTAAALRITGRHEDWGRAMARAAEAIDDGTAHDVLDRWVRVSRAR</sequence>
<evidence type="ECO:0000256" key="6">
    <source>
        <dbReference type="ARBA" id="ARBA00023141"/>
    </source>
</evidence>
<feature type="domain" description="Glycosyl transferase family 3 N-terminal" evidence="11">
    <location>
        <begin position="4"/>
        <end position="63"/>
    </location>
</feature>
<feature type="binding site" evidence="9">
    <location>
        <position position="224"/>
    </location>
    <ligand>
        <name>Mg(2+)</name>
        <dbReference type="ChEBI" id="CHEBI:18420"/>
        <label>2</label>
    </ligand>
</feature>
<evidence type="ECO:0000256" key="5">
    <source>
        <dbReference type="ARBA" id="ARBA00022822"/>
    </source>
</evidence>
<dbReference type="InterPro" id="IPR036320">
    <property type="entry name" value="Glycosyl_Trfase_fam3_N_dom_sf"/>
</dbReference>
<evidence type="ECO:0000256" key="3">
    <source>
        <dbReference type="ARBA" id="ARBA00022676"/>
    </source>
</evidence>
<feature type="binding site" evidence="9">
    <location>
        <position position="224"/>
    </location>
    <ligand>
        <name>Mg(2+)</name>
        <dbReference type="ChEBI" id="CHEBI:18420"/>
        <label>1</label>
    </ligand>
</feature>
<feature type="binding site" evidence="9">
    <location>
        <position position="90"/>
    </location>
    <ligand>
        <name>Mg(2+)</name>
        <dbReference type="ChEBI" id="CHEBI:18420"/>
        <label>1</label>
    </ligand>
</feature>
<dbReference type="EC" id="2.4.2.18" evidence="9"/>
<proteinExistence type="inferred from homology"/>
<feature type="binding site" evidence="9">
    <location>
        <begin position="106"/>
        <end position="114"/>
    </location>
    <ligand>
        <name>5-phospho-alpha-D-ribose 1-diphosphate</name>
        <dbReference type="ChEBI" id="CHEBI:58017"/>
    </ligand>
</feature>
<dbReference type="GO" id="GO:0000287">
    <property type="term" value="F:magnesium ion binding"/>
    <property type="evidence" value="ECO:0007669"/>
    <property type="project" value="UniProtKB-UniRule"/>
</dbReference>
<dbReference type="GO" id="GO:0005829">
    <property type="term" value="C:cytosol"/>
    <property type="evidence" value="ECO:0007669"/>
    <property type="project" value="TreeGrafter"/>
</dbReference>
<dbReference type="InterPro" id="IPR035902">
    <property type="entry name" value="Nuc_phospho_transferase"/>
</dbReference>
<gene>
    <name evidence="9" type="primary">trpD</name>
    <name evidence="12" type="ORF">B1H20_02180</name>
</gene>
<dbReference type="NCBIfam" id="TIGR01245">
    <property type="entry name" value="trpD"/>
    <property type="match status" value="1"/>
</dbReference>
<feature type="binding site" evidence="9">
    <location>
        <position position="78"/>
    </location>
    <ligand>
        <name>anthranilate</name>
        <dbReference type="ChEBI" id="CHEBI:16567"/>
        <label>1</label>
    </ligand>
</feature>
<feature type="binding site" evidence="9">
    <location>
        <position position="86"/>
    </location>
    <ligand>
        <name>5-phospho-alpha-D-ribose 1-diphosphate</name>
        <dbReference type="ChEBI" id="CHEBI:58017"/>
    </ligand>
</feature>
<evidence type="ECO:0000313" key="13">
    <source>
        <dbReference type="Proteomes" id="UP000192445"/>
    </source>
</evidence>
<accession>A0A1V0U500</accession>
<dbReference type="PANTHER" id="PTHR43285">
    <property type="entry name" value="ANTHRANILATE PHOSPHORIBOSYLTRANSFERASE"/>
    <property type="match status" value="1"/>
</dbReference>
<comment type="similarity">
    <text evidence="9">Belongs to the anthranilate phosphoribosyltransferase family.</text>
</comment>
<feature type="binding site" evidence="9">
    <location>
        <position position="78"/>
    </location>
    <ligand>
        <name>5-phospho-alpha-D-ribose 1-diphosphate</name>
        <dbReference type="ChEBI" id="CHEBI:58017"/>
    </ligand>
</feature>
<comment type="caution">
    <text evidence="9">Lacks conserved residue(s) required for the propagation of feature annotation.</text>
</comment>
<feature type="domain" description="Glycosyl transferase family 3" evidence="10">
    <location>
        <begin position="72"/>
        <end position="321"/>
    </location>
</feature>
<keyword evidence="4 9" id="KW-0808">Transferase</keyword>
<dbReference type="Pfam" id="PF02885">
    <property type="entry name" value="Glycos_trans_3N"/>
    <property type="match status" value="1"/>
</dbReference>
<dbReference type="Proteomes" id="UP000192445">
    <property type="component" value="Chromosome"/>
</dbReference>
<dbReference type="HAMAP" id="MF_00211">
    <property type="entry name" value="TrpD"/>
    <property type="match status" value="1"/>
</dbReference>
<feature type="binding site" evidence="9">
    <location>
        <position position="118"/>
    </location>
    <ligand>
        <name>5-phospho-alpha-D-ribose 1-diphosphate</name>
        <dbReference type="ChEBI" id="CHEBI:58017"/>
    </ligand>
</feature>
<organism evidence="12 13">
    <name type="scientific">Streptomyces violaceoruber</name>
    <dbReference type="NCBI Taxonomy" id="1935"/>
    <lineage>
        <taxon>Bacteria</taxon>
        <taxon>Bacillati</taxon>
        <taxon>Actinomycetota</taxon>
        <taxon>Actinomycetes</taxon>
        <taxon>Kitasatosporales</taxon>
        <taxon>Streptomycetaceae</taxon>
        <taxon>Streptomyces</taxon>
        <taxon>Streptomyces violaceoruber group</taxon>
    </lineage>
</organism>
<reference evidence="12 13" key="1">
    <citation type="submission" date="2017-03" db="EMBL/GenBank/DDBJ databases">
        <title>Complete Genome Sequence of a natural compounds producer, Streptomyces violaceus S21.</title>
        <authorList>
            <person name="Zhong C."/>
            <person name="Zhao Z."/>
            <person name="Fu J."/>
            <person name="Zong G."/>
            <person name="Qin R."/>
            <person name="Cao G."/>
        </authorList>
    </citation>
    <scope>NUCLEOTIDE SEQUENCE [LARGE SCALE GENOMIC DNA]</scope>
    <source>
        <strain evidence="12 13">S21</strain>
    </source>
</reference>
<evidence type="ECO:0000256" key="8">
    <source>
        <dbReference type="ARBA" id="ARBA00061188"/>
    </source>
</evidence>
<feature type="binding site" evidence="9">
    <location>
        <begin position="81"/>
        <end position="82"/>
    </location>
    <ligand>
        <name>5-phospho-alpha-D-ribose 1-diphosphate</name>
        <dbReference type="ChEBI" id="CHEBI:58017"/>
    </ligand>
</feature>
<dbReference type="SUPFAM" id="SSF47648">
    <property type="entry name" value="Nucleoside phosphorylase/phosphoribosyltransferase N-terminal domain"/>
    <property type="match status" value="1"/>
</dbReference>
<keyword evidence="9" id="KW-0479">Metal-binding</keyword>
<dbReference type="GO" id="GO:0000162">
    <property type="term" value="P:L-tryptophan biosynthetic process"/>
    <property type="evidence" value="ECO:0007669"/>
    <property type="project" value="UniProtKB-UniRule"/>
</dbReference>
<dbReference type="Gene3D" id="1.20.970.10">
    <property type="entry name" value="Transferase, Pyrimidine Nucleoside Phosphorylase, Chain C"/>
    <property type="match status" value="1"/>
</dbReference>
<evidence type="ECO:0000256" key="4">
    <source>
        <dbReference type="ARBA" id="ARBA00022679"/>
    </source>
</evidence>
<keyword evidence="3 9" id="KW-0328">Glycosyltransferase</keyword>
<keyword evidence="2 9" id="KW-0028">Amino-acid biosynthesis</keyword>
<keyword evidence="6 9" id="KW-0057">Aromatic amino acid biosynthesis</keyword>
<dbReference type="EMBL" id="CP020570">
    <property type="protein sequence ID" value="ARF60325.1"/>
    <property type="molecule type" value="Genomic_DNA"/>
</dbReference>
<dbReference type="RefSeq" id="WP_083192020.1">
    <property type="nucleotide sequence ID" value="NZ_CP020570.1"/>
</dbReference>
<comment type="cofactor">
    <cofactor evidence="9">
        <name>Mg(2+)</name>
        <dbReference type="ChEBI" id="CHEBI:18420"/>
    </cofactor>
    <text evidence="9">Binds 2 magnesium ions per monomer.</text>
</comment>
<comment type="catalytic activity">
    <reaction evidence="7 9">
        <text>N-(5-phospho-beta-D-ribosyl)anthranilate + diphosphate = 5-phospho-alpha-D-ribose 1-diphosphate + anthranilate</text>
        <dbReference type="Rhea" id="RHEA:11768"/>
        <dbReference type="ChEBI" id="CHEBI:16567"/>
        <dbReference type="ChEBI" id="CHEBI:18277"/>
        <dbReference type="ChEBI" id="CHEBI:33019"/>
        <dbReference type="ChEBI" id="CHEBI:58017"/>
        <dbReference type="EC" id="2.4.2.18"/>
    </reaction>
</comment>
<dbReference type="GO" id="GO:0004048">
    <property type="term" value="F:anthranilate phosphoribosyltransferase activity"/>
    <property type="evidence" value="ECO:0007669"/>
    <property type="project" value="UniProtKB-UniRule"/>
</dbReference>
<keyword evidence="9" id="KW-0460">Magnesium</keyword>
<dbReference type="InterPro" id="IPR000312">
    <property type="entry name" value="Glycosyl_Trfase_fam3"/>
</dbReference>
<protein>
    <recommendedName>
        <fullName evidence="9">Anthranilate phosphoribosyltransferase</fullName>
        <ecNumber evidence="9">2.4.2.18</ecNumber>
    </recommendedName>
</protein>
<evidence type="ECO:0000259" key="11">
    <source>
        <dbReference type="Pfam" id="PF02885"/>
    </source>
</evidence>
<dbReference type="Gene3D" id="3.40.1030.10">
    <property type="entry name" value="Nucleoside phosphorylase/phosphoribosyltransferase catalytic domain"/>
    <property type="match status" value="1"/>
</dbReference>
<name>A0A1V0U500_STRVN</name>
<evidence type="ECO:0000256" key="9">
    <source>
        <dbReference type="HAMAP-Rule" id="MF_00211"/>
    </source>
</evidence>
<dbReference type="AlphaFoldDB" id="A0A1V0U500"/>
<comment type="subunit">
    <text evidence="9">Homodimer.</text>
</comment>
<dbReference type="InterPro" id="IPR017459">
    <property type="entry name" value="Glycosyl_Trfase_fam3_N_dom"/>
</dbReference>
<feature type="binding site" evidence="9">
    <location>
        <begin position="88"/>
        <end position="91"/>
    </location>
    <ligand>
        <name>5-phospho-alpha-D-ribose 1-diphosphate</name>
        <dbReference type="ChEBI" id="CHEBI:58017"/>
    </ligand>
</feature>
<keyword evidence="5 9" id="KW-0822">Tryptophan biosynthesis</keyword>
<comment type="pathway">
    <text evidence="1 9">Amino-acid biosynthesis; L-tryptophan biosynthesis; L-tryptophan from chorismate: step 2/5.</text>
</comment>
<dbReference type="Pfam" id="PF00591">
    <property type="entry name" value="Glycos_transf_3"/>
    <property type="match status" value="1"/>
</dbReference>
<evidence type="ECO:0000259" key="10">
    <source>
        <dbReference type="Pfam" id="PF00591"/>
    </source>
</evidence>
<comment type="similarity">
    <text evidence="8">In the C-terminal section; belongs to the anthranilate phosphoribosyltransferase family.</text>
</comment>